<feature type="domain" description="PpiC" evidence="7">
    <location>
        <begin position="170"/>
        <end position="266"/>
    </location>
</feature>
<dbReference type="SUPFAM" id="SSF109998">
    <property type="entry name" value="Triger factor/SurA peptide-binding domain-like"/>
    <property type="match status" value="1"/>
</dbReference>
<gene>
    <name evidence="8" type="ORF">SAMN04489759_104118</name>
</gene>
<dbReference type="STRING" id="218672.SAMN04489759_104118"/>
<dbReference type="EMBL" id="FNBP01000004">
    <property type="protein sequence ID" value="SDF99949.1"/>
    <property type="molecule type" value="Genomic_DNA"/>
</dbReference>
<dbReference type="PROSITE" id="PS50198">
    <property type="entry name" value="PPIC_PPIASE_2"/>
    <property type="match status" value="1"/>
</dbReference>
<evidence type="ECO:0000256" key="6">
    <source>
        <dbReference type="SAM" id="SignalP"/>
    </source>
</evidence>
<keyword evidence="9" id="KW-1185">Reference proteome</keyword>
<keyword evidence="2 6" id="KW-0732">Signal</keyword>
<organism evidence="8 9">
    <name type="scientific">Sulfitobacter delicatus</name>
    <dbReference type="NCBI Taxonomy" id="218672"/>
    <lineage>
        <taxon>Bacteria</taxon>
        <taxon>Pseudomonadati</taxon>
        <taxon>Pseudomonadota</taxon>
        <taxon>Alphaproteobacteria</taxon>
        <taxon>Rhodobacterales</taxon>
        <taxon>Roseobacteraceae</taxon>
        <taxon>Sulfitobacter</taxon>
    </lineage>
</organism>
<dbReference type="SUPFAM" id="SSF54534">
    <property type="entry name" value="FKBP-like"/>
    <property type="match status" value="1"/>
</dbReference>
<dbReference type="InterPro" id="IPR027304">
    <property type="entry name" value="Trigger_fact/SurA_dom_sf"/>
</dbReference>
<evidence type="ECO:0000256" key="4">
    <source>
        <dbReference type="ARBA" id="ARBA00031484"/>
    </source>
</evidence>
<dbReference type="OrthoDB" id="9791746at2"/>
<dbReference type="Pfam" id="PF00639">
    <property type="entry name" value="Rotamase"/>
    <property type="match status" value="1"/>
</dbReference>
<sequence length="412" mass="44775">MWEVTKQKFRAVMRGAAGLALALMIGQPVAAQNLFAPAARVDDAVITEYEVQQRQRFMQILGAPGTDRDSVLDSLIEDRLRGQILKQAGFQASPDAIRAGMAEFAGRADLSTEEFLKALAQAQVSEETFRDFIVISSGWRDLIRARYNSRVNITDAEVDRALGSSRGSTGIRVLLSEIIIPAPPQNADQVNALAERIAQSQTEAEFSAYARQYSATASRGRGGQMPWTDLEKLPPALHSILLGLAPGEVTAPLPIPNAVALFQLRGIEETAKPAVEYSEIDYAAYYIPGGRSEAALSRAAKLRGEVDQCDDLYATAKGQPEHVLDRGAKAPGEIPQDVAIELAKLDPGEVSTALTRANGQTLVFLMLCKRTTVENADTSREAVISSIRQRKLQGYAQLLVDQARADARISRQ</sequence>
<dbReference type="RefSeq" id="WP_093741455.1">
    <property type="nucleotide sequence ID" value="NZ_FNBP01000004.1"/>
</dbReference>
<protein>
    <recommendedName>
        <fullName evidence="1">Parvulin-like PPIase</fullName>
    </recommendedName>
    <alternativeName>
        <fullName evidence="3">Peptidyl-prolyl cis-trans isomerase plp</fullName>
    </alternativeName>
    <alternativeName>
        <fullName evidence="4">Rotamase plp</fullName>
    </alternativeName>
</protein>
<dbReference type="PANTHER" id="PTHR47637:SF1">
    <property type="entry name" value="CHAPERONE SURA"/>
    <property type="match status" value="1"/>
</dbReference>
<dbReference type="GO" id="GO:0003755">
    <property type="term" value="F:peptidyl-prolyl cis-trans isomerase activity"/>
    <property type="evidence" value="ECO:0007669"/>
    <property type="project" value="UniProtKB-KW"/>
</dbReference>
<evidence type="ECO:0000256" key="1">
    <source>
        <dbReference type="ARBA" id="ARBA00018370"/>
    </source>
</evidence>
<feature type="chain" id="PRO_5011706921" description="Parvulin-like PPIase" evidence="6">
    <location>
        <begin position="32"/>
        <end position="412"/>
    </location>
</feature>
<feature type="signal peptide" evidence="6">
    <location>
        <begin position="1"/>
        <end position="31"/>
    </location>
</feature>
<dbReference type="Gene3D" id="1.10.4030.10">
    <property type="entry name" value="Porin chaperone SurA, peptide-binding domain"/>
    <property type="match status" value="1"/>
</dbReference>
<proteinExistence type="predicted"/>
<dbReference type="PANTHER" id="PTHR47637">
    <property type="entry name" value="CHAPERONE SURA"/>
    <property type="match status" value="1"/>
</dbReference>
<dbReference type="InterPro" id="IPR050280">
    <property type="entry name" value="OMP_Chaperone_SurA"/>
</dbReference>
<dbReference type="Proteomes" id="UP000199399">
    <property type="component" value="Unassembled WGS sequence"/>
</dbReference>
<evidence type="ECO:0000259" key="7">
    <source>
        <dbReference type="PROSITE" id="PS50198"/>
    </source>
</evidence>
<evidence type="ECO:0000313" key="8">
    <source>
        <dbReference type="EMBL" id="SDF99949.1"/>
    </source>
</evidence>
<accession>A0A1G7QQ09</accession>
<dbReference type="InterPro" id="IPR000297">
    <property type="entry name" value="PPIase_PpiC"/>
</dbReference>
<keyword evidence="5" id="KW-0697">Rotamase</keyword>
<name>A0A1G7QQ09_9RHOB</name>
<reference evidence="9" key="1">
    <citation type="submission" date="2016-10" db="EMBL/GenBank/DDBJ databases">
        <authorList>
            <person name="Varghese N."/>
            <person name="Submissions S."/>
        </authorList>
    </citation>
    <scope>NUCLEOTIDE SEQUENCE [LARGE SCALE GENOMIC DNA]</scope>
    <source>
        <strain evidence="9">DSM 16477</strain>
    </source>
</reference>
<keyword evidence="5" id="KW-0413">Isomerase</keyword>
<evidence type="ECO:0000313" key="9">
    <source>
        <dbReference type="Proteomes" id="UP000199399"/>
    </source>
</evidence>
<dbReference type="Gene3D" id="3.10.50.40">
    <property type="match status" value="1"/>
</dbReference>
<dbReference type="InterPro" id="IPR046357">
    <property type="entry name" value="PPIase_dom_sf"/>
</dbReference>
<dbReference type="AlphaFoldDB" id="A0A1G7QQ09"/>
<evidence type="ECO:0000256" key="3">
    <source>
        <dbReference type="ARBA" id="ARBA00030642"/>
    </source>
</evidence>
<evidence type="ECO:0000256" key="2">
    <source>
        <dbReference type="ARBA" id="ARBA00022729"/>
    </source>
</evidence>
<evidence type="ECO:0000256" key="5">
    <source>
        <dbReference type="PROSITE-ProRule" id="PRU00278"/>
    </source>
</evidence>